<dbReference type="PANTHER" id="PTHR38710:SF1">
    <property type="entry name" value="WITH PUTATIVE URIDYL PYROPHOSPHORYLASE-RELATED"/>
    <property type="match status" value="1"/>
</dbReference>
<dbReference type="Gene3D" id="3.90.550.10">
    <property type="entry name" value="Spore Coat Polysaccharide Biosynthesis Protein SpsA, Chain A"/>
    <property type="match status" value="1"/>
</dbReference>
<dbReference type="Proteomes" id="UP000030693">
    <property type="component" value="Unassembled WGS sequence"/>
</dbReference>
<feature type="region of interest" description="Disordered" evidence="1">
    <location>
        <begin position="295"/>
        <end position="314"/>
    </location>
</feature>
<evidence type="ECO:0000259" key="2">
    <source>
        <dbReference type="Pfam" id="PF00288"/>
    </source>
</evidence>
<evidence type="ECO:0000313" key="4">
    <source>
        <dbReference type="Proteomes" id="UP000030693"/>
    </source>
</evidence>
<sequence>MSGDHDSAARRSTVLLILAAGYGTRLARDLEQDPDPRWDAVRRLPKPLLPVLRRPVTSSVVTPPGAEGAGSRDSSTSTLPEAEAPDPGRAAAAPRDSFCDAWVQAAVDCNRELNPTGVSWLAGRYHTANVGISQVVLVTNAAHLALYEAWAAGARERFALADCRDSDADASGHGPGSMTLSVISDGSTSNATRLGAIGSLGLAMGQLPRECDLLVVAGDSWVHRADGLDLAEFLRFRRAWHFAGRPADVGLLCYPLPALDDPTQRGILALSAEAAHFAGDPAGLPIHLDPAAGWAAAHEDPPPSAPGRGPVGRPFAGQAPPRRVLDLVEKPASAELAPSRFVCPAVYLLTRDARPHVLDYIARGATDPTVNMDAPGHLISHLAKCSLALAFPIRRRMDVGNLAEYRAAIEQEHHAGRCFARAALAGNPSDAYAGRVVGAAVANYYAEVCIAERPEAELQHLRQVAGIALLPHSVHDSHEGVEFGSGMRLMEAAVGRFHALATRAGVSVAGRSVRGLGLSYSTTIPRSCGLSGSSALIAACWRALASLHRVSLATLCGGEEQIPFEILAVETEDLGIVAGPQDRLIQHHGGLVVMDFAGARPLITRPAGCPKGMLPGTLYLAHRTEPAGAGSSGDAHRTVRARHTSGSTLVRDRMARLADLAQRAVDALAKHDLAAFCMVLDECHQIRREVFFGHLSEADIRDPANAHSNDILNLRLVSLAAEAGCAAAFCGSGGGVVIAPRPDDASSGGGIWPGPSPEREHELVQHFQRHGVHLIRLHVAPACL</sequence>
<organism evidence="3">
    <name type="scientific">Fonticula alba</name>
    <name type="common">Slime mold</name>
    <dbReference type="NCBI Taxonomy" id="691883"/>
    <lineage>
        <taxon>Eukaryota</taxon>
        <taxon>Rotosphaerida</taxon>
        <taxon>Fonticulaceae</taxon>
        <taxon>Fonticula</taxon>
    </lineage>
</organism>
<dbReference type="SUPFAM" id="SSF53448">
    <property type="entry name" value="Nucleotide-diphospho-sugar transferases"/>
    <property type="match status" value="1"/>
</dbReference>
<proteinExistence type="predicted"/>
<feature type="domain" description="GHMP kinase N-terminal" evidence="2">
    <location>
        <begin position="510"/>
        <end position="552"/>
    </location>
</feature>
<reference evidence="3" key="1">
    <citation type="submission" date="2013-04" db="EMBL/GenBank/DDBJ databases">
        <title>The Genome Sequence of Fonticula alba ATCC 38817.</title>
        <authorList>
            <consortium name="The Broad Institute Genomics Platform"/>
            <person name="Russ C."/>
            <person name="Cuomo C."/>
            <person name="Burger G."/>
            <person name="Gray M.W."/>
            <person name="Holland P.W.H."/>
            <person name="King N."/>
            <person name="Lang F.B.F."/>
            <person name="Roger A.J."/>
            <person name="Ruiz-Trillo I."/>
            <person name="Brown M."/>
            <person name="Walker B."/>
            <person name="Young S."/>
            <person name="Zeng Q."/>
            <person name="Gargeya S."/>
            <person name="Fitzgerald M."/>
            <person name="Haas B."/>
            <person name="Abouelleil A."/>
            <person name="Allen A.W."/>
            <person name="Alvarado L."/>
            <person name="Arachchi H.M."/>
            <person name="Berlin A.M."/>
            <person name="Chapman S.B."/>
            <person name="Gainer-Dewar J."/>
            <person name="Goldberg J."/>
            <person name="Griggs A."/>
            <person name="Gujja S."/>
            <person name="Hansen M."/>
            <person name="Howarth C."/>
            <person name="Imamovic A."/>
            <person name="Ireland A."/>
            <person name="Larimer J."/>
            <person name="McCowan C."/>
            <person name="Murphy C."/>
            <person name="Pearson M."/>
            <person name="Poon T.W."/>
            <person name="Priest M."/>
            <person name="Roberts A."/>
            <person name="Saif S."/>
            <person name="Shea T."/>
            <person name="Sisk P."/>
            <person name="Sykes S."/>
            <person name="Wortman J."/>
            <person name="Nusbaum C."/>
            <person name="Birren B."/>
        </authorList>
    </citation>
    <scope>NUCLEOTIDE SEQUENCE [LARGE SCALE GENOMIC DNA]</scope>
    <source>
        <strain evidence="3">ATCC 38817</strain>
    </source>
</reference>
<keyword evidence="4" id="KW-1185">Reference proteome</keyword>
<evidence type="ECO:0000256" key="1">
    <source>
        <dbReference type="SAM" id="MobiDB-lite"/>
    </source>
</evidence>
<dbReference type="Pfam" id="PF00288">
    <property type="entry name" value="GHMP_kinases_N"/>
    <property type="match status" value="1"/>
</dbReference>
<dbReference type="InterPro" id="IPR053034">
    <property type="entry name" value="Glucuronokinase-like"/>
</dbReference>
<dbReference type="RefSeq" id="XP_009492840.1">
    <property type="nucleotide sequence ID" value="XM_009494565.1"/>
</dbReference>
<dbReference type="InterPro" id="IPR006204">
    <property type="entry name" value="GHMP_kinase_N_dom"/>
</dbReference>
<feature type="region of interest" description="Disordered" evidence="1">
    <location>
        <begin position="55"/>
        <end position="93"/>
    </location>
</feature>
<dbReference type="InterPro" id="IPR020568">
    <property type="entry name" value="Ribosomal_Su5_D2-typ_SF"/>
</dbReference>
<dbReference type="Gene3D" id="3.30.230.120">
    <property type="match status" value="1"/>
</dbReference>
<gene>
    <name evidence="3" type="ORF">H696_00687</name>
</gene>
<dbReference type="InterPro" id="IPR029044">
    <property type="entry name" value="Nucleotide-diphossugar_trans"/>
</dbReference>
<evidence type="ECO:0000313" key="3">
    <source>
        <dbReference type="EMBL" id="KCV73139.1"/>
    </source>
</evidence>
<accession>A0A058ZFK7</accession>
<dbReference type="SUPFAM" id="SSF54211">
    <property type="entry name" value="Ribosomal protein S5 domain 2-like"/>
    <property type="match status" value="1"/>
</dbReference>
<protein>
    <recommendedName>
        <fullName evidence="2">GHMP kinase N-terminal domain-containing protein</fullName>
    </recommendedName>
</protein>
<feature type="compositionally biased region" description="Low complexity" evidence="1">
    <location>
        <begin position="80"/>
        <end position="93"/>
    </location>
</feature>
<dbReference type="STRING" id="691883.A0A058ZFK7"/>
<dbReference type="OrthoDB" id="1924968at2759"/>
<dbReference type="AlphaFoldDB" id="A0A058ZFK7"/>
<dbReference type="GO" id="GO:0005524">
    <property type="term" value="F:ATP binding"/>
    <property type="evidence" value="ECO:0007669"/>
    <property type="project" value="InterPro"/>
</dbReference>
<dbReference type="PANTHER" id="PTHR38710">
    <property type="entry name" value="WITH PUTATIVE URIDYL PYROPHOSPHORYLASE-RELATED"/>
    <property type="match status" value="1"/>
</dbReference>
<dbReference type="eggNOG" id="ENOG502QPXH">
    <property type="taxonomic scope" value="Eukaryota"/>
</dbReference>
<dbReference type="GeneID" id="20525412"/>
<dbReference type="EMBL" id="KB932201">
    <property type="protein sequence ID" value="KCV73139.1"/>
    <property type="molecule type" value="Genomic_DNA"/>
</dbReference>
<name>A0A058ZFK7_FONAL</name>